<evidence type="ECO:0000256" key="3">
    <source>
        <dbReference type="ARBA" id="ARBA00022989"/>
    </source>
</evidence>
<dbReference type="GO" id="GO:0005635">
    <property type="term" value="C:nuclear envelope"/>
    <property type="evidence" value="ECO:0007669"/>
    <property type="project" value="TreeGrafter"/>
</dbReference>
<evidence type="ECO:0000259" key="7">
    <source>
        <dbReference type="PROSITE" id="PS51469"/>
    </source>
</evidence>
<dbReference type="InterPro" id="IPR045119">
    <property type="entry name" value="SUN1-5"/>
</dbReference>
<keyword evidence="4 6" id="KW-0472">Membrane</keyword>
<dbReference type="Gene3D" id="1.20.58.60">
    <property type="match status" value="1"/>
</dbReference>
<evidence type="ECO:0000313" key="9">
    <source>
        <dbReference type="Proteomes" id="UP001149090"/>
    </source>
</evidence>
<evidence type="ECO:0000256" key="5">
    <source>
        <dbReference type="SAM" id="Coils"/>
    </source>
</evidence>
<keyword evidence="9" id="KW-1185">Reference proteome</keyword>
<dbReference type="PANTHER" id="PTHR12911:SF8">
    <property type="entry name" value="KLAROID PROTEIN-RELATED"/>
    <property type="match status" value="1"/>
</dbReference>
<gene>
    <name evidence="8" type="ORF">M0811_04917</name>
</gene>
<dbReference type="GO" id="GO:0043495">
    <property type="term" value="F:protein-membrane adaptor activity"/>
    <property type="evidence" value="ECO:0007669"/>
    <property type="project" value="TreeGrafter"/>
</dbReference>
<dbReference type="OrthoDB" id="342281at2759"/>
<dbReference type="OMA" id="CANSQVE"/>
<feature type="coiled-coil region" evidence="5">
    <location>
        <begin position="488"/>
        <end position="596"/>
    </location>
</feature>
<keyword evidence="5" id="KW-0175">Coiled coil</keyword>
<comment type="caution">
    <text evidence="8">The sequence shown here is derived from an EMBL/GenBank/DDBJ whole genome shotgun (WGS) entry which is preliminary data.</text>
</comment>
<organism evidence="8 9">
    <name type="scientific">Anaeramoeba ignava</name>
    <name type="common">Anaerobic marine amoeba</name>
    <dbReference type="NCBI Taxonomy" id="1746090"/>
    <lineage>
        <taxon>Eukaryota</taxon>
        <taxon>Metamonada</taxon>
        <taxon>Anaeramoebidae</taxon>
        <taxon>Anaeramoeba</taxon>
    </lineage>
</organism>
<feature type="domain" description="SUN" evidence="7">
    <location>
        <begin position="729"/>
        <end position="894"/>
    </location>
</feature>
<evidence type="ECO:0000256" key="4">
    <source>
        <dbReference type="ARBA" id="ARBA00023136"/>
    </source>
</evidence>
<dbReference type="EMBL" id="JAPDFW010000053">
    <property type="protein sequence ID" value="KAJ5078592.1"/>
    <property type="molecule type" value="Genomic_DNA"/>
</dbReference>
<feature type="transmembrane region" description="Helical" evidence="6">
    <location>
        <begin position="60"/>
        <end position="79"/>
    </location>
</feature>
<feature type="transmembrane region" description="Helical" evidence="6">
    <location>
        <begin position="21"/>
        <end position="40"/>
    </location>
</feature>
<dbReference type="Gene3D" id="2.60.120.260">
    <property type="entry name" value="Galactose-binding domain-like"/>
    <property type="match status" value="1"/>
</dbReference>
<dbReference type="Proteomes" id="UP001149090">
    <property type="component" value="Unassembled WGS sequence"/>
</dbReference>
<dbReference type="PANTHER" id="PTHR12911">
    <property type="entry name" value="SAD1/UNC-84-LIKE PROTEIN-RELATED"/>
    <property type="match status" value="1"/>
</dbReference>
<evidence type="ECO:0000256" key="1">
    <source>
        <dbReference type="ARBA" id="ARBA00004370"/>
    </source>
</evidence>
<keyword evidence="3 6" id="KW-1133">Transmembrane helix</keyword>
<name>A0A9Q0LTC5_ANAIG</name>
<proteinExistence type="predicted"/>
<reference evidence="8" key="1">
    <citation type="submission" date="2022-10" db="EMBL/GenBank/DDBJ databases">
        <title>Novel sulphate-reducing endosymbionts in the free-living metamonad Anaeramoeba.</title>
        <authorList>
            <person name="Jerlstrom-Hultqvist J."/>
            <person name="Cepicka I."/>
            <person name="Gallot-Lavallee L."/>
            <person name="Salas-Leiva D."/>
            <person name="Curtis B.A."/>
            <person name="Zahonova K."/>
            <person name="Pipaliya S."/>
            <person name="Dacks J."/>
            <person name="Roger A.J."/>
        </authorList>
    </citation>
    <scope>NUCLEOTIDE SEQUENCE</scope>
    <source>
        <strain evidence="8">BMAN</strain>
    </source>
</reference>
<evidence type="ECO:0000256" key="6">
    <source>
        <dbReference type="SAM" id="Phobius"/>
    </source>
</evidence>
<dbReference type="AlphaFoldDB" id="A0A9Q0LTC5"/>
<comment type="subcellular location">
    <subcellularLocation>
        <location evidence="1">Membrane</location>
    </subcellularLocation>
</comment>
<sequence>MKQIKNFYYYTTREIIGFWRLIKLGIYIVIEFFISLETYLTNRIFSFLKSALNFRGDNFSWRNSIILLFSLLALGSILGSDQIQQQYRLSKEKEFKRFLVNSANEEIRYNLLKNVSIFTPAKNIDKYVSGIAEIIKTDIDNLIEGYKVEFTNKTLEEKQKLTAEFKSKIKDLLEKEEVKKQIQFCIEESGFVPSTRIVREMMKNVADLKKEIKMKTKTIQKLMKQNSEAISTYGTRIEEGDQQLEKIKNSSNEMYKQNINLINQKTELVRDYFNDFSEQFKNYNSDLKKAEQGIEDIWRITNKSYSLLKLFDCLFERTEEHDFSNEIEALKEHVAKKFIEIEREMKKTNDSMNEMEKKQDKEGSDIQNFIEKIQENIKQINESQPDENKLESLEKMVEKFHQDFQTNLKRNEEELETIIEQTGTVQKELPELENSLKKLFATHTKKEDIQNEMNKFSDLFHEFDDKNKNITDTLENVKKTFSNMDNYVDEFNKKFEEMKKELADTSSEMNNVENEKNEKNKEFQNKFETLKKQIEKLQNEEKEIQTIMGSLDNFEKEIEDISKKVDNLKIIPGSDSKQFLEELKNMREKFDVLQDKTNEKYALLEDDLKKKFEEKWDDFTKNEAELMEKLKADLFEHLENKKKQDVPDELENEIIENKIGEVFERIKEDLYKDSMKRFFEDDQNGALKEFESYYEDLLKDISARVLKNVSDLIQQDFVGKIDYALGSSGAEVISHSPVYSSSFGSRFNPLSYFHQFLSVLKNPKLNHPELALNPNNAIGNCFGFWGDKGFLAVRLFRKIIPTQITIEHVPKAVSPDFSSAPKDFSIFAYSNSFDSDPIFLGNFTFVFDDSYLPQTFNIPDNLQVPIEVVKFDFNSNYGKEFTCVYRVRVHGNPI</sequence>
<keyword evidence="2 6" id="KW-0812">Transmembrane</keyword>
<dbReference type="PROSITE" id="PS51469">
    <property type="entry name" value="SUN"/>
    <property type="match status" value="1"/>
</dbReference>
<accession>A0A9Q0LTC5</accession>
<evidence type="ECO:0000256" key="2">
    <source>
        <dbReference type="ARBA" id="ARBA00022692"/>
    </source>
</evidence>
<dbReference type="InterPro" id="IPR012919">
    <property type="entry name" value="SUN_dom"/>
</dbReference>
<dbReference type="SUPFAM" id="SSF46966">
    <property type="entry name" value="Spectrin repeat"/>
    <property type="match status" value="1"/>
</dbReference>
<dbReference type="GO" id="GO:0016020">
    <property type="term" value="C:membrane"/>
    <property type="evidence" value="ECO:0007669"/>
    <property type="project" value="UniProtKB-SubCell"/>
</dbReference>
<dbReference type="Pfam" id="PF07738">
    <property type="entry name" value="Sad1_UNC"/>
    <property type="match status" value="1"/>
</dbReference>
<evidence type="ECO:0000313" key="8">
    <source>
        <dbReference type="EMBL" id="KAJ5078592.1"/>
    </source>
</evidence>
<feature type="coiled-coil region" evidence="5">
    <location>
        <begin position="155"/>
        <end position="225"/>
    </location>
</feature>
<protein>
    <submittedName>
        <fullName evidence="8">Sad1/unc-84-like protein-related</fullName>
    </submittedName>
</protein>